<gene>
    <name evidence="2" type="ORF">DHW31_11130</name>
</gene>
<evidence type="ECO:0008006" key="4">
    <source>
        <dbReference type="Google" id="ProtNLM"/>
    </source>
</evidence>
<feature type="transmembrane region" description="Helical" evidence="1">
    <location>
        <begin position="12"/>
        <end position="31"/>
    </location>
</feature>
<dbReference type="GO" id="GO:0005886">
    <property type="term" value="C:plasma membrane"/>
    <property type="evidence" value="ECO:0007669"/>
    <property type="project" value="TreeGrafter"/>
</dbReference>
<keyword evidence="1" id="KW-1133">Transmembrane helix</keyword>
<comment type="caution">
    <text evidence="2">The sequence shown here is derived from an EMBL/GenBank/DDBJ whole genome shotgun (WGS) entry which is preliminary data.</text>
</comment>
<dbReference type="InterPro" id="IPR001036">
    <property type="entry name" value="Acrflvin-R"/>
</dbReference>
<keyword evidence="1" id="KW-0812">Transmembrane</keyword>
<dbReference type="Proteomes" id="UP000263098">
    <property type="component" value="Unassembled WGS sequence"/>
</dbReference>
<dbReference type="AlphaFoldDB" id="A0A3D2SI59"/>
<evidence type="ECO:0000313" key="2">
    <source>
        <dbReference type="EMBL" id="HCK25298.1"/>
    </source>
</evidence>
<organism evidence="2 3">
    <name type="scientific">Bacteroides graminisolvens</name>
    <dbReference type="NCBI Taxonomy" id="477666"/>
    <lineage>
        <taxon>Bacteria</taxon>
        <taxon>Pseudomonadati</taxon>
        <taxon>Bacteroidota</taxon>
        <taxon>Bacteroidia</taxon>
        <taxon>Bacteroidales</taxon>
        <taxon>Bacteroidaceae</taxon>
        <taxon>Bacteroides</taxon>
    </lineage>
</organism>
<evidence type="ECO:0000256" key="1">
    <source>
        <dbReference type="SAM" id="Phobius"/>
    </source>
</evidence>
<protein>
    <recommendedName>
        <fullName evidence="4">Efflux RND transporter permease subunit</fullName>
    </recommendedName>
</protein>
<sequence>MTNNKRTVSSFTIIVAFICVALLGLALIPLLPVKLNPSRTLPGFTVQFGMAGTSSRVVEMEATAKLEAMLARIKGIKYINS</sequence>
<dbReference type="PANTHER" id="PTHR32063:SF0">
    <property type="entry name" value="SWARMING MOTILITY PROTEIN SWRC"/>
    <property type="match status" value="1"/>
</dbReference>
<accession>A0A3D2SI59</accession>
<evidence type="ECO:0000313" key="3">
    <source>
        <dbReference type="Proteomes" id="UP000263098"/>
    </source>
</evidence>
<dbReference type="Gene3D" id="3.30.70.1430">
    <property type="entry name" value="Multidrug efflux transporter AcrB pore domain"/>
    <property type="match status" value="1"/>
</dbReference>
<dbReference type="EMBL" id="DPVG01000412">
    <property type="protein sequence ID" value="HCK25298.1"/>
    <property type="molecule type" value="Genomic_DNA"/>
</dbReference>
<dbReference type="Gene3D" id="1.20.1640.10">
    <property type="entry name" value="Multidrug efflux transporter AcrB transmembrane domain"/>
    <property type="match status" value="1"/>
</dbReference>
<name>A0A3D2SI59_9BACE</name>
<keyword evidence="1" id="KW-0472">Membrane</keyword>
<dbReference type="PANTHER" id="PTHR32063">
    <property type="match status" value="1"/>
</dbReference>
<dbReference type="Pfam" id="PF00873">
    <property type="entry name" value="ACR_tran"/>
    <property type="match status" value="1"/>
</dbReference>
<feature type="non-terminal residue" evidence="2">
    <location>
        <position position="81"/>
    </location>
</feature>
<dbReference type="GO" id="GO:0042910">
    <property type="term" value="F:xenobiotic transmembrane transporter activity"/>
    <property type="evidence" value="ECO:0007669"/>
    <property type="project" value="TreeGrafter"/>
</dbReference>
<reference evidence="2 3" key="1">
    <citation type="journal article" date="2018" name="Nat. Biotechnol.">
        <title>A standardized bacterial taxonomy based on genome phylogeny substantially revises the tree of life.</title>
        <authorList>
            <person name="Parks D.H."/>
            <person name="Chuvochina M."/>
            <person name="Waite D.W."/>
            <person name="Rinke C."/>
            <person name="Skarshewski A."/>
            <person name="Chaumeil P.A."/>
            <person name="Hugenholtz P."/>
        </authorList>
    </citation>
    <scope>NUCLEOTIDE SEQUENCE [LARGE SCALE GENOMIC DNA]</scope>
    <source>
        <strain evidence="2">UBA9667</strain>
    </source>
</reference>
<proteinExistence type="predicted"/>